<dbReference type="InterPro" id="IPR022880">
    <property type="entry name" value="DNApol_IV"/>
</dbReference>
<name>A0A3L8PVT5_9GAMM</name>
<evidence type="ECO:0000259" key="16">
    <source>
        <dbReference type="PROSITE" id="PS50173"/>
    </source>
</evidence>
<evidence type="ECO:0000256" key="1">
    <source>
        <dbReference type="ARBA" id="ARBA00004496"/>
    </source>
</evidence>
<dbReference type="Proteomes" id="UP000281474">
    <property type="component" value="Unassembled WGS sequence"/>
</dbReference>
<keyword evidence="11 15" id="KW-0239">DNA-directed DNA polymerase</keyword>
<dbReference type="InterPro" id="IPR043128">
    <property type="entry name" value="Rev_trsase/Diguanyl_cyclase"/>
</dbReference>
<evidence type="ECO:0000256" key="9">
    <source>
        <dbReference type="ARBA" id="ARBA00022763"/>
    </source>
</evidence>
<dbReference type="NCBIfam" id="NF002677">
    <property type="entry name" value="PRK02406.1"/>
    <property type="match status" value="1"/>
</dbReference>
<feature type="active site" evidence="15">
    <location>
        <position position="107"/>
    </location>
</feature>
<dbReference type="Gene3D" id="3.30.1490.100">
    <property type="entry name" value="DNA polymerase, Y-family, little finger domain"/>
    <property type="match status" value="1"/>
</dbReference>
<comment type="caution">
    <text evidence="17">The sequence shown here is derived from an EMBL/GenBank/DDBJ whole genome shotgun (WGS) entry which is preliminary data.</text>
</comment>
<evidence type="ECO:0000256" key="5">
    <source>
        <dbReference type="ARBA" id="ARBA00022679"/>
    </source>
</evidence>
<keyword evidence="9 15" id="KW-0227">DNA damage</keyword>
<comment type="subunit">
    <text evidence="15">Monomer.</text>
</comment>
<dbReference type="FunFam" id="3.30.70.270:FF:000002">
    <property type="entry name" value="DNA polymerase IV"/>
    <property type="match status" value="1"/>
</dbReference>
<reference evidence="17 18" key="1">
    <citation type="submission" date="2018-09" db="EMBL/GenBank/DDBJ databases">
        <title>Phylogeny of the Shewanellaceae, and recommendation for two new genera, Pseudoshewanella and Parashewanella.</title>
        <authorList>
            <person name="Wang G."/>
        </authorList>
    </citation>
    <scope>NUCLEOTIDE SEQUENCE [LARGE SCALE GENOMIC DNA]</scope>
    <source>
        <strain evidence="17 18">C51</strain>
    </source>
</reference>
<dbReference type="EC" id="2.7.7.7" evidence="15"/>
<evidence type="ECO:0000256" key="6">
    <source>
        <dbReference type="ARBA" id="ARBA00022695"/>
    </source>
</evidence>
<evidence type="ECO:0000256" key="12">
    <source>
        <dbReference type="ARBA" id="ARBA00023125"/>
    </source>
</evidence>
<dbReference type="InterPro" id="IPR017961">
    <property type="entry name" value="DNA_pol_Y-fam_little_finger"/>
</dbReference>
<evidence type="ECO:0000313" key="18">
    <source>
        <dbReference type="Proteomes" id="UP000281474"/>
    </source>
</evidence>
<dbReference type="InterPro" id="IPR043502">
    <property type="entry name" value="DNA/RNA_pol_sf"/>
</dbReference>
<keyword evidence="13 15" id="KW-0234">DNA repair</keyword>
<dbReference type="SUPFAM" id="SSF100879">
    <property type="entry name" value="Lesion bypass DNA polymerase (Y-family), little finger domain"/>
    <property type="match status" value="1"/>
</dbReference>
<evidence type="ECO:0000256" key="3">
    <source>
        <dbReference type="ARBA" id="ARBA00022457"/>
    </source>
</evidence>
<dbReference type="Pfam" id="PF00817">
    <property type="entry name" value="IMS"/>
    <property type="match status" value="1"/>
</dbReference>
<dbReference type="Gene3D" id="3.30.70.270">
    <property type="match status" value="1"/>
</dbReference>
<evidence type="ECO:0000313" key="17">
    <source>
        <dbReference type="EMBL" id="RLV59547.1"/>
    </source>
</evidence>
<dbReference type="InterPro" id="IPR036775">
    <property type="entry name" value="DNA_pol_Y-fam_lit_finger_sf"/>
</dbReference>
<dbReference type="GO" id="GO:0042276">
    <property type="term" value="P:error-prone translesion synthesis"/>
    <property type="evidence" value="ECO:0007669"/>
    <property type="project" value="TreeGrafter"/>
</dbReference>
<dbReference type="InterPro" id="IPR053848">
    <property type="entry name" value="IMS_HHH_1"/>
</dbReference>
<comment type="function">
    <text evidence="15">Poorly processive, error-prone DNA polymerase involved in untargeted mutagenesis. Copies undamaged DNA at stalled replication forks, which arise in vivo from mismatched or misaligned primer ends. These misaligned primers can be extended by PolIV. Exhibits no 3'-5' exonuclease (proofreading) activity. May be involved in translesional synthesis, in conjunction with the beta clamp from PolIII.</text>
</comment>
<evidence type="ECO:0000256" key="15">
    <source>
        <dbReference type="HAMAP-Rule" id="MF_01113"/>
    </source>
</evidence>
<dbReference type="AlphaFoldDB" id="A0A3L8PVT5"/>
<dbReference type="Gene3D" id="1.10.150.20">
    <property type="entry name" value="5' to 3' exonuclease, C-terminal subdomain"/>
    <property type="match status" value="1"/>
</dbReference>
<evidence type="ECO:0000256" key="7">
    <source>
        <dbReference type="ARBA" id="ARBA00022705"/>
    </source>
</evidence>
<feature type="binding site" evidence="15">
    <location>
        <position position="106"/>
    </location>
    <ligand>
        <name>Mg(2+)</name>
        <dbReference type="ChEBI" id="CHEBI:18420"/>
    </ligand>
</feature>
<dbReference type="RefSeq" id="WP_121839126.1">
    <property type="nucleotide sequence ID" value="NZ_ML014780.1"/>
</dbReference>
<evidence type="ECO:0000256" key="2">
    <source>
        <dbReference type="ARBA" id="ARBA00010945"/>
    </source>
</evidence>
<proteinExistence type="inferred from homology"/>
<dbReference type="FunFam" id="1.10.150.20:FF:000019">
    <property type="entry name" value="DNA polymerase IV"/>
    <property type="match status" value="1"/>
</dbReference>
<evidence type="ECO:0000256" key="13">
    <source>
        <dbReference type="ARBA" id="ARBA00023204"/>
    </source>
</evidence>
<sequence length="361" mass="40595">MSNCRKIIHVDMDCFYAAVEMRDFPEYRGKPLAVGGSRQTRGVISTSNYEARKYGVRSAMPTQQALKLCPHLILVAGRMQVYKDISKQIRAIFQKYTDIIEPLSLDEAYLDVTDCKLYQGSATLIAEAIRDEIFRVTQLTASAGVAPIKFLAKVASDINKPNGQCVIPPEQVDEFLKTLPLRKIPGVGKVTEEKLLGMGLKTCADVQAYDRQTLLKRFGKFGEVIINRSFGCDDRAIVSHRERKSVGVETTLLQDIFTLEQCQSVLVELIDELKSRVERNAPDREIQKQVVKLKFSDFVQTTVEHQTDSINEPELKQLLEEAFERGYGKGIRLVGVSVGLHSTAQCESNVEMKQLGFNFNH</sequence>
<dbReference type="PANTHER" id="PTHR11076:SF33">
    <property type="entry name" value="DNA POLYMERASE KAPPA"/>
    <property type="match status" value="1"/>
</dbReference>
<dbReference type="EMBL" id="QZEI01000031">
    <property type="protein sequence ID" value="RLV59547.1"/>
    <property type="molecule type" value="Genomic_DNA"/>
</dbReference>
<dbReference type="CDD" id="cd03586">
    <property type="entry name" value="PolY_Pol_IV_kappa"/>
    <property type="match status" value="1"/>
</dbReference>
<comment type="catalytic activity">
    <reaction evidence="14 15">
        <text>DNA(n) + a 2'-deoxyribonucleoside 5'-triphosphate = DNA(n+1) + diphosphate</text>
        <dbReference type="Rhea" id="RHEA:22508"/>
        <dbReference type="Rhea" id="RHEA-COMP:17339"/>
        <dbReference type="Rhea" id="RHEA-COMP:17340"/>
        <dbReference type="ChEBI" id="CHEBI:33019"/>
        <dbReference type="ChEBI" id="CHEBI:61560"/>
        <dbReference type="ChEBI" id="CHEBI:173112"/>
        <dbReference type="EC" id="2.7.7.7"/>
    </reaction>
</comment>
<evidence type="ECO:0000256" key="11">
    <source>
        <dbReference type="ARBA" id="ARBA00022932"/>
    </source>
</evidence>
<keyword evidence="18" id="KW-1185">Reference proteome</keyword>
<dbReference type="SUPFAM" id="SSF56672">
    <property type="entry name" value="DNA/RNA polymerases"/>
    <property type="match status" value="1"/>
</dbReference>
<organism evidence="17 18">
    <name type="scientific">Parashewanella curva</name>
    <dbReference type="NCBI Taxonomy" id="2338552"/>
    <lineage>
        <taxon>Bacteria</taxon>
        <taxon>Pseudomonadati</taxon>
        <taxon>Pseudomonadota</taxon>
        <taxon>Gammaproteobacteria</taxon>
        <taxon>Alteromonadales</taxon>
        <taxon>Shewanellaceae</taxon>
        <taxon>Parashewanella</taxon>
    </lineage>
</organism>
<keyword evidence="10 15" id="KW-0460">Magnesium</keyword>
<keyword evidence="4 15" id="KW-0963">Cytoplasm</keyword>
<dbReference type="HAMAP" id="MF_01113">
    <property type="entry name" value="DNApol_IV"/>
    <property type="match status" value="1"/>
</dbReference>
<dbReference type="GO" id="GO:0009432">
    <property type="term" value="P:SOS response"/>
    <property type="evidence" value="ECO:0007669"/>
    <property type="project" value="TreeGrafter"/>
</dbReference>
<evidence type="ECO:0000256" key="4">
    <source>
        <dbReference type="ARBA" id="ARBA00022490"/>
    </source>
</evidence>
<comment type="cofactor">
    <cofactor evidence="15">
        <name>Mg(2+)</name>
        <dbReference type="ChEBI" id="CHEBI:18420"/>
    </cofactor>
    <text evidence="15">Binds 2 magnesium ions per subunit.</text>
</comment>
<dbReference type="Gene3D" id="3.40.1170.60">
    <property type="match status" value="1"/>
</dbReference>
<dbReference type="Pfam" id="PF11799">
    <property type="entry name" value="IMS_C"/>
    <property type="match status" value="1"/>
</dbReference>
<keyword evidence="7 15" id="KW-0235">DNA replication</keyword>
<dbReference type="PANTHER" id="PTHR11076">
    <property type="entry name" value="DNA REPAIR POLYMERASE UMUC / TRANSFERASE FAMILY MEMBER"/>
    <property type="match status" value="1"/>
</dbReference>
<evidence type="ECO:0000256" key="10">
    <source>
        <dbReference type="ARBA" id="ARBA00022842"/>
    </source>
</evidence>
<dbReference type="GO" id="GO:0006281">
    <property type="term" value="P:DNA repair"/>
    <property type="evidence" value="ECO:0007669"/>
    <property type="project" value="UniProtKB-UniRule"/>
</dbReference>
<dbReference type="FunFam" id="3.40.1170.60:FF:000001">
    <property type="entry name" value="DNA polymerase IV"/>
    <property type="match status" value="1"/>
</dbReference>
<evidence type="ECO:0000256" key="8">
    <source>
        <dbReference type="ARBA" id="ARBA00022723"/>
    </source>
</evidence>
<dbReference type="PROSITE" id="PS50173">
    <property type="entry name" value="UMUC"/>
    <property type="match status" value="1"/>
</dbReference>
<evidence type="ECO:0000256" key="14">
    <source>
        <dbReference type="ARBA" id="ARBA00049244"/>
    </source>
</evidence>
<dbReference type="GO" id="GO:0006261">
    <property type="term" value="P:DNA-templated DNA replication"/>
    <property type="evidence" value="ECO:0007669"/>
    <property type="project" value="UniProtKB-UniRule"/>
</dbReference>
<keyword evidence="12 15" id="KW-0238">DNA-binding</keyword>
<dbReference type="GO" id="GO:0003684">
    <property type="term" value="F:damaged DNA binding"/>
    <property type="evidence" value="ECO:0007669"/>
    <property type="project" value="InterPro"/>
</dbReference>
<keyword evidence="5 15" id="KW-0808">Transferase</keyword>
<keyword evidence="6 15" id="KW-0548">Nucleotidyltransferase</keyword>
<dbReference type="OrthoDB" id="9808813at2"/>
<comment type="similarity">
    <text evidence="2 15">Belongs to the DNA polymerase type-Y family.</text>
</comment>
<comment type="subcellular location">
    <subcellularLocation>
        <location evidence="1 15">Cytoplasm</location>
    </subcellularLocation>
</comment>
<gene>
    <name evidence="15" type="primary">dinB</name>
    <name evidence="17" type="ORF">D5018_11370</name>
</gene>
<feature type="binding site" evidence="15">
    <location>
        <position position="11"/>
    </location>
    <ligand>
        <name>Mg(2+)</name>
        <dbReference type="ChEBI" id="CHEBI:18420"/>
    </ligand>
</feature>
<dbReference type="InterPro" id="IPR050116">
    <property type="entry name" value="DNA_polymerase-Y"/>
</dbReference>
<feature type="site" description="Substrate discrimination" evidence="15">
    <location>
        <position position="16"/>
    </location>
</feature>
<dbReference type="Pfam" id="PF21999">
    <property type="entry name" value="IMS_HHH_1"/>
    <property type="match status" value="1"/>
</dbReference>
<dbReference type="GO" id="GO:0003887">
    <property type="term" value="F:DNA-directed DNA polymerase activity"/>
    <property type="evidence" value="ECO:0007669"/>
    <property type="project" value="UniProtKB-UniRule"/>
</dbReference>
<protein>
    <recommendedName>
        <fullName evidence="15">DNA polymerase IV</fullName>
        <shortName evidence="15">Pol IV</shortName>
        <ecNumber evidence="15">2.7.7.7</ecNumber>
    </recommendedName>
</protein>
<keyword evidence="3 15" id="KW-0515">Mutator protein</keyword>
<dbReference type="GO" id="GO:0000287">
    <property type="term" value="F:magnesium ion binding"/>
    <property type="evidence" value="ECO:0007669"/>
    <property type="project" value="UniProtKB-UniRule"/>
</dbReference>
<keyword evidence="8 15" id="KW-0479">Metal-binding</keyword>
<feature type="domain" description="UmuC" evidence="16">
    <location>
        <begin position="7"/>
        <end position="188"/>
    </location>
</feature>
<accession>A0A3L8PVT5</accession>
<dbReference type="InterPro" id="IPR001126">
    <property type="entry name" value="UmuC"/>
</dbReference>
<dbReference type="GO" id="GO:0005829">
    <property type="term" value="C:cytosol"/>
    <property type="evidence" value="ECO:0007669"/>
    <property type="project" value="TreeGrafter"/>
</dbReference>